<evidence type="ECO:0000313" key="2">
    <source>
        <dbReference type="EMBL" id="CAI9766453.1"/>
    </source>
</evidence>
<dbReference type="Gene3D" id="3.40.50.620">
    <property type="entry name" value="HUPs"/>
    <property type="match status" value="1"/>
</dbReference>
<dbReference type="EMBL" id="OU503043">
    <property type="protein sequence ID" value="CAI9766453.1"/>
    <property type="molecule type" value="Genomic_DNA"/>
</dbReference>
<dbReference type="InterPro" id="IPR006016">
    <property type="entry name" value="UspA"/>
</dbReference>
<dbReference type="Proteomes" id="UP000834106">
    <property type="component" value="Chromosome 8"/>
</dbReference>
<dbReference type="PANTHER" id="PTHR31964:SF124">
    <property type="entry name" value="ADENINE NUCLEOTIDE ALPHA HYDROLASES-LIKE SUPERFAMILY PROTEIN"/>
    <property type="match status" value="1"/>
</dbReference>
<evidence type="ECO:0000259" key="1">
    <source>
        <dbReference type="Pfam" id="PF00582"/>
    </source>
</evidence>
<sequence length="185" mass="19956">MESTTAEPSVCLEAGAEQLSTAAESGEQMKILVAIDDSDESFYALGWVLDKFFQQPLALGHGVLTIMHVIEPFPNYVFPGAPTIFPTTSLHSVKKVEQQNASALLNHALQICTEKKVEAKTSLLEGDPKEVICEAAGLMQMDLVVVGSRGLGMIKRAFLGSVSDYVAHHAKCAVLIIKPSKESQK</sequence>
<keyword evidence="3" id="KW-1185">Reference proteome</keyword>
<organism evidence="2 3">
    <name type="scientific">Fraxinus pennsylvanica</name>
    <dbReference type="NCBI Taxonomy" id="56036"/>
    <lineage>
        <taxon>Eukaryota</taxon>
        <taxon>Viridiplantae</taxon>
        <taxon>Streptophyta</taxon>
        <taxon>Embryophyta</taxon>
        <taxon>Tracheophyta</taxon>
        <taxon>Spermatophyta</taxon>
        <taxon>Magnoliopsida</taxon>
        <taxon>eudicotyledons</taxon>
        <taxon>Gunneridae</taxon>
        <taxon>Pentapetalae</taxon>
        <taxon>asterids</taxon>
        <taxon>lamiids</taxon>
        <taxon>Lamiales</taxon>
        <taxon>Oleaceae</taxon>
        <taxon>Oleeae</taxon>
        <taxon>Fraxinus</taxon>
    </lineage>
</organism>
<dbReference type="SUPFAM" id="SSF52402">
    <property type="entry name" value="Adenine nucleotide alpha hydrolases-like"/>
    <property type="match status" value="1"/>
</dbReference>
<evidence type="ECO:0000313" key="3">
    <source>
        <dbReference type="Proteomes" id="UP000834106"/>
    </source>
</evidence>
<reference evidence="2" key="1">
    <citation type="submission" date="2023-05" db="EMBL/GenBank/DDBJ databases">
        <authorList>
            <person name="Huff M."/>
        </authorList>
    </citation>
    <scope>NUCLEOTIDE SEQUENCE</scope>
</reference>
<proteinExistence type="predicted"/>
<gene>
    <name evidence="2" type="ORF">FPE_LOCUS13883</name>
</gene>
<dbReference type="Pfam" id="PF00582">
    <property type="entry name" value="Usp"/>
    <property type="match status" value="1"/>
</dbReference>
<dbReference type="AlphaFoldDB" id="A0AAD2DVN8"/>
<protein>
    <recommendedName>
        <fullName evidence="1">UspA domain-containing protein</fullName>
    </recommendedName>
</protein>
<dbReference type="PRINTS" id="PR01438">
    <property type="entry name" value="UNVRSLSTRESS"/>
</dbReference>
<dbReference type="CDD" id="cd23659">
    <property type="entry name" value="USP_At3g01520-like"/>
    <property type="match status" value="1"/>
</dbReference>
<accession>A0AAD2DVN8</accession>
<dbReference type="InterPro" id="IPR006015">
    <property type="entry name" value="Universal_stress_UspA"/>
</dbReference>
<feature type="domain" description="UspA" evidence="1">
    <location>
        <begin position="30"/>
        <end position="178"/>
    </location>
</feature>
<dbReference type="PANTHER" id="PTHR31964">
    <property type="entry name" value="ADENINE NUCLEOTIDE ALPHA HYDROLASES-LIKE SUPERFAMILY PROTEIN"/>
    <property type="match status" value="1"/>
</dbReference>
<dbReference type="InterPro" id="IPR014729">
    <property type="entry name" value="Rossmann-like_a/b/a_fold"/>
</dbReference>
<name>A0AAD2DVN8_9LAMI</name>